<dbReference type="OrthoDB" id="9805247at2"/>
<dbReference type="RefSeq" id="WP_102112186.1">
    <property type="nucleotide sequence ID" value="NZ_BMGN01000002.1"/>
</dbReference>
<protein>
    <submittedName>
        <fullName evidence="1">Uncharacterized protein</fullName>
    </submittedName>
</protein>
<dbReference type="PANTHER" id="PTHR39166:SF1">
    <property type="entry name" value="BLL1166 PROTEIN"/>
    <property type="match status" value="1"/>
</dbReference>
<dbReference type="PANTHER" id="PTHR39166">
    <property type="entry name" value="BLL1166 PROTEIN"/>
    <property type="match status" value="1"/>
</dbReference>
<dbReference type="Proteomes" id="UP000234752">
    <property type="component" value="Chromosome eg_1"/>
</dbReference>
<name>A0A2K9NBX1_9PROT</name>
<dbReference type="Pfam" id="PF06042">
    <property type="entry name" value="NTP_transf_6"/>
    <property type="match status" value="1"/>
</dbReference>
<dbReference type="EMBL" id="CP025611">
    <property type="protein sequence ID" value="AUN30502.1"/>
    <property type="molecule type" value="Genomic_DNA"/>
</dbReference>
<keyword evidence="2" id="KW-1185">Reference proteome</keyword>
<accession>A0A2K9NBX1</accession>
<evidence type="ECO:0000313" key="1">
    <source>
        <dbReference type="EMBL" id="AUN30502.1"/>
    </source>
</evidence>
<sequence length="182" mass="20169">MTPDTFRALALANPLNATILERLPALGLEQAYLVAGCLYQAVWNAHDGRAPGWGVKDYDLFYYDPDTSWEAEDTAILRAASLFADLGVEVELRNQARVHLWYPQRFGKVIPALESSRDGIAGFLVRCTCVGLSAAGEVVAPYGLDELAAGILSPNPRTDNPTQYRIKVDSYRARWPWLVERG</sequence>
<proteinExistence type="predicted"/>
<dbReference type="InterPro" id="IPR009267">
    <property type="entry name" value="NTP_transf_6"/>
</dbReference>
<gene>
    <name evidence="1" type="ORF">C0V82_09830</name>
</gene>
<organism evidence="1 2">
    <name type="scientific">Niveispirillum cyanobacteriorum</name>
    <dbReference type="NCBI Taxonomy" id="1612173"/>
    <lineage>
        <taxon>Bacteria</taxon>
        <taxon>Pseudomonadati</taxon>
        <taxon>Pseudomonadota</taxon>
        <taxon>Alphaproteobacteria</taxon>
        <taxon>Rhodospirillales</taxon>
        <taxon>Azospirillaceae</taxon>
        <taxon>Niveispirillum</taxon>
    </lineage>
</organism>
<dbReference type="AlphaFoldDB" id="A0A2K9NBX1"/>
<evidence type="ECO:0000313" key="2">
    <source>
        <dbReference type="Proteomes" id="UP000234752"/>
    </source>
</evidence>
<reference evidence="1 2" key="1">
    <citation type="submission" date="2017-12" db="EMBL/GenBank/DDBJ databases">
        <title>Genomes of bacteria within cyanobacterial aggregates.</title>
        <authorList>
            <person name="Cai H."/>
        </authorList>
    </citation>
    <scope>NUCLEOTIDE SEQUENCE [LARGE SCALE GENOMIC DNA]</scope>
    <source>
        <strain evidence="1 2">TH16</strain>
    </source>
</reference>
<dbReference type="KEGG" id="ncb:C0V82_09830"/>